<keyword evidence="1" id="KW-1133">Transmembrane helix</keyword>
<feature type="transmembrane region" description="Helical" evidence="1">
    <location>
        <begin position="40"/>
        <end position="60"/>
    </location>
</feature>
<evidence type="ECO:0000313" key="2">
    <source>
        <dbReference type="EMBL" id="RJP71868.1"/>
    </source>
</evidence>
<feature type="transmembrane region" description="Helical" evidence="1">
    <location>
        <begin position="16"/>
        <end position="33"/>
    </location>
</feature>
<dbReference type="Proteomes" id="UP000285961">
    <property type="component" value="Unassembled WGS sequence"/>
</dbReference>
<evidence type="ECO:0000256" key="1">
    <source>
        <dbReference type="SAM" id="Phobius"/>
    </source>
</evidence>
<feature type="transmembrane region" description="Helical" evidence="1">
    <location>
        <begin position="157"/>
        <end position="179"/>
    </location>
</feature>
<organism evidence="2 3">
    <name type="scientific">Candidatus Abyssobacteria bacterium SURF_17</name>
    <dbReference type="NCBI Taxonomy" id="2093361"/>
    <lineage>
        <taxon>Bacteria</taxon>
        <taxon>Pseudomonadati</taxon>
        <taxon>Candidatus Hydrogenedentota</taxon>
        <taxon>Candidatus Abyssobacteria</taxon>
    </lineage>
</organism>
<feature type="transmembrane region" description="Helical" evidence="1">
    <location>
        <begin position="115"/>
        <end position="137"/>
    </location>
</feature>
<evidence type="ECO:0000313" key="3">
    <source>
        <dbReference type="Proteomes" id="UP000285961"/>
    </source>
</evidence>
<keyword evidence="1" id="KW-0472">Membrane</keyword>
<feature type="transmembrane region" description="Helical" evidence="1">
    <location>
        <begin position="80"/>
        <end position="103"/>
    </location>
</feature>
<reference evidence="2 3" key="1">
    <citation type="journal article" date="2017" name="ISME J.">
        <title>Energy and carbon metabolisms in a deep terrestrial subsurface fluid microbial community.</title>
        <authorList>
            <person name="Momper L."/>
            <person name="Jungbluth S.P."/>
            <person name="Lee M.D."/>
            <person name="Amend J.P."/>
        </authorList>
    </citation>
    <scope>NUCLEOTIDE SEQUENCE [LARGE SCALE GENOMIC DNA]</scope>
    <source>
        <strain evidence="2">SURF_17</strain>
    </source>
</reference>
<dbReference type="AlphaFoldDB" id="A0A419F1C3"/>
<comment type="caution">
    <text evidence="2">The sequence shown here is derived from an EMBL/GenBank/DDBJ whole genome shotgun (WGS) entry which is preliminary data.</text>
</comment>
<gene>
    <name evidence="2" type="ORF">C4532_06870</name>
</gene>
<name>A0A419F1C3_9BACT</name>
<protein>
    <submittedName>
        <fullName evidence="2">Uncharacterized protein</fullName>
    </submittedName>
</protein>
<proteinExistence type="predicted"/>
<dbReference type="EMBL" id="QZKI01000053">
    <property type="protein sequence ID" value="RJP71868.1"/>
    <property type="molecule type" value="Genomic_DNA"/>
</dbReference>
<accession>A0A419F1C3</accession>
<keyword evidence="1" id="KW-0812">Transmembrane</keyword>
<sequence length="195" mass="21256">MTTSNQYGISPAPRKATGGVIALGVINIIYAALFRLCCGLTSVLSTVFAAAFAGFLANMPQAQRQQMLPFEMMRSGPMQAYSIINGFVLLLLGILLLFAGIGLLKLRPWSRSLSIGWAVAEIVWVLISFAITVFFVYPAMMEMMGAEFPQGSHMVFSVVSAMFSALMSLVYPIVLLICLNLRSIKGQFEPEMAQP</sequence>